<keyword evidence="2" id="KW-1185">Reference proteome</keyword>
<sequence>MHVVAAVVLAAFPAVTGVMYMVTSGCLRTLVPVRLGTGRLLVTVAVARSAA</sequence>
<evidence type="ECO:0000313" key="1">
    <source>
        <dbReference type="EMBL" id="QHA04668.1"/>
    </source>
</evidence>
<dbReference type="AlphaFoldDB" id="A0A6I6MVC6"/>
<organism evidence="1 2">
    <name type="scientific">Streptomyces broussonetiae</name>
    <dbReference type="NCBI Taxonomy" id="2686304"/>
    <lineage>
        <taxon>Bacteria</taxon>
        <taxon>Bacillati</taxon>
        <taxon>Actinomycetota</taxon>
        <taxon>Actinomycetes</taxon>
        <taxon>Kitasatosporales</taxon>
        <taxon>Streptomycetaceae</taxon>
        <taxon>Streptomyces</taxon>
    </lineage>
</organism>
<accession>A0A6I6MVC6</accession>
<proteinExistence type="predicted"/>
<reference evidence="1 2" key="1">
    <citation type="submission" date="2019-12" db="EMBL/GenBank/DDBJ databases">
        <title>Streptomyces sp. strain T44 isolated from rhizosphere soil of Broussonetia papyrifera.</title>
        <authorList>
            <person name="Mo P."/>
        </authorList>
    </citation>
    <scope>NUCLEOTIDE SEQUENCE [LARGE SCALE GENOMIC DNA]</scope>
    <source>
        <strain evidence="1 2">T44</strain>
    </source>
</reference>
<dbReference type="Proteomes" id="UP000436138">
    <property type="component" value="Chromosome"/>
</dbReference>
<protein>
    <submittedName>
        <fullName evidence="1">Uncharacterized protein</fullName>
    </submittedName>
</protein>
<evidence type="ECO:0000313" key="2">
    <source>
        <dbReference type="Proteomes" id="UP000436138"/>
    </source>
</evidence>
<dbReference type="EMBL" id="CP047020">
    <property type="protein sequence ID" value="QHA04668.1"/>
    <property type="molecule type" value="Genomic_DNA"/>
</dbReference>
<name>A0A6I6MVC6_9ACTN</name>
<dbReference type="KEGG" id="sbro:GQF42_16450"/>
<gene>
    <name evidence="1" type="ORF">GQF42_16450</name>
</gene>
<dbReference type="RefSeq" id="WP_158920575.1">
    <property type="nucleotide sequence ID" value="NZ_CP047020.1"/>
</dbReference>